<keyword evidence="1" id="KW-0472">Membrane</keyword>
<evidence type="ECO:0000313" key="2">
    <source>
        <dbReference type="EMBL" id="GAG29490.1"/>
    </source>
</evidence>
<accession>X0WFR3</accession>
<evidence type="ECO:0000256" key="1">
    <source>
        <dbReference type="SAM" id="Phobius"/>
    </source>
</evidence>
<keyword evidence="1" id="KW-1133">Transmembrane helix</keyword>
<feature type="transmembrane region" description="Helical" evidence="1">
    <location>
        <begin position="90"/>
        <end position="109"/>
    </location>
</feature>
<gene>
    <name evidence="2" type="ORF">S01H1_68052</name>
</gene>
<evidence type="ECO:0008006" key="3">
    <source>
        <dbReference type="Google" id="ProtNLM"/>
    </source>
</evidence>
<sequence length="111" mass="12885">RMKNELGKGVIYNPDAVVYHKIPPSKTRPRTLLRRAFYQGYSKALMRRRSPSHETLATEESYLKDLLFKYIPRRVKAIFSSNSIKETKQLSFLAITIISVGLGFLYGYVKR</sequence>
<organism evidence="2">
    <name type="scientific">marine sediment metagenome</name>
    <dbReference type="NCBI Taxonomy" id="412755"/>
    <lineage>
        <taxon>unclassified sequences</taxon>
        <taxon>metagenomes</taxon>
        <taxon>ecological metagenomes</taxon>
    </lineage>
</organism>
<dbReference type="AlphaFoldDB" id="X0WFR3"/>
<feature type="non-terminal residue" evidence="2">
    <location>
        <position position="1"/>
    </location>
</feature>
<reference evidence="2" key="1">
    <citation type="journal article" date="2014" name="Front. Microbiol.">
        <title>High frequency of phylogenetically diverse reductive dehalogenase-homologous genes in deep subseafloor sedimentary metagenomes.</title>
        <authorList>
            <person name="Kawai M."/>
            <person name="Futagami T."/>
            <person name="Toyoda A."/>
            <person name="Takaki Y."/>
            <person name="Nishi S."/>
            <person name="Hori S."/>
            <person name="Arai W."/>
            <person name="Tsubouchi T."/>
            <person name="Morono Y."/>
            <person name="Uchiyama I."/>
            <person name="Ito T."/>
            <person name="Fujiyama A."/>
            <person name="Inagaki F."/>
            <person name="Takami H."/>
        </authorList>
    </citation>
    <scope>NUCLEOTIDE SEQUENCE</scope>
    <source>
        <strain evidence="2">Expedition CK06-06</strain>
    </source>
</reference>
<protein>
    <recommendedName>
        <fullName evidence="3">Glycosyltransferase 2-like domain-containing protein</fullName>
    </recommendedName>
</protein>
<keyword evidence="1" id="KW-0812">Transmembrane</keyword>
<dbReference type="EMBL" id="BARS01045113">
    <property type="protein sequence ID" value="GAG29490.1"/>
    <property type="molecule type" value="Genomic_DNA"/>
</dbReference>
<name>X0WFR3_9ZZZZ</name>
<proteinExistence type="predicted"/>
<comment type="caution">
    <text evidence="2">The sequence shown here is derived from an EMBL/GenBank/DDBJ whole genome shotgun (WGS) entry which is preliminary data.</text>
</comment>